<dbReference type="OMA" id="PDCARIM"/>
<feature type="domain" description="Macro" evidence="1">
    <location>
        <begin position="19"/>
        <end position="213"/>
    </location>
</feature>
<sequence length="218" mass="24052">MSQQTLVESIEEEIKQDNDVLEYYIFQDGRSIIVKSGNIVKQSVDAIVNPANSHLAHGGGAAGAISMAAGRKYDEDGFAYLKKNGGEIKPGNAMIMSNYNIRNIKAIVNAVGPIVHRKLDQEHIDALTGAVQSSLNLVNNYHDKQGDSLQSIAIPAISAGIFGYPKDECAKTIIATCTNYFITNPQTNLKRIILIDMNLEMLDYFQEHLISFKNHQQQ</sequence>
<evidence type="ECO:0000259" key="1">
    <source>
        <dbReference type="PROSITE" id="PS51154"/>
    </source>
</evidence>
<dbReference type="RefSeq" id="XP_004367205.1">
    <property type="nucleotide sequence ID" value="XM_004367148.1"/>
</dbReference>
<dbReference type="EMBL" id="GL883013">
    <property type="protein sequence ID" value="EGG20222.1"/>
    <property type="molecule type" value="Genomic_DNA"/>
</dbReference>
<evidence type="ECO:0000313" key="2">
    <source>
        <dbReference type="EMBL" id="EGG20222.1"/>
    </source>
</evidence>
<proteinExistence type="predicted"/>
<organism evidence="2 3">
    <name type="scientific">Cavenderia fasciculata</name>
    <name type="common">Slime mold</name>
    <name type="synonym">Dictyostelium fasciculatum</name>
    <dbReference type="NCBI Taxonomy" id="261658"/>
    <lineage>
        <taxon>Eukaryota</taxon>
        <taxon>Amoebozoa</taxon>
        <taxon>Evosea</taxon>
        <taxon>Eumycetozoa</taxon>
        <taxon>Dictyostelia</taxon>
        <taxon>Acytosteliales</taxon>
        <taxon>Cavenderiaceae</taxon>
        <taxon>Cavenderia</taxon>
    </lineage>
</organism>
<dbReference type="SMART" id="SM00506">
    <property type="entry name" value="A1pp"/>
    <property type="match status" value="1"/>
</dbReference>
<evidence type="ECO:0000313" key="3">
    <source>
        <dbReference type="Proteomes" id="UP000007797"/>
    </source>
</evidence>
<dbReference type="PANTHER" id="PTHR11106">
    <property type="entry name" value="GANGLIOSIDE INDUCED DIFFERENTIATION ASSOCIATED PROTEIN 2-RELATED"/>
    <property type="match status" value="1"/>
</dbReference>
<dbReference type="GeneID" id="14872363"/>
<dbReference type="Pfam" id="PF01661">
    <property type="entry name" value="Macro"/>
    <property type="match status" value="1"/>
</dbReference>
<dbReference type="Proteomes" id="UP000007797">
    <property type="component" value="Unassembled WGS sequence"/>
</dbReference>
<dbReference type="Gene3D" id="3.40.220.10">
    <property type="entry name" value="Leucine Aminopeptidase, subunit E, domain 1"/>
    <property type="match status" value="1"/>
</dbReference>
<keyword evidence="3" id="KW-1185">Reference proteome</keyword>
<dbReference type="InterPro" id="IPR002589">
    <property type="entry name" value="Macro_dom"/>
</dbReference>
<dbReference type="InterPro" id="IPR043472">
    <property type="entry name" value="Macro_dom-like"/>
</dbReference>
<dbReference type="PANTHER" id="PTHR11106:SF111">
    <property type="entry name" value="MACRO DOMAIN-CONTAINING PROTEIN"/>
    <property type="match status" value="1"/>
</dbReference>
<dbReference type="AlphaFoldDB" id="F4PW58"/>
<name>F4PW58_CACFS</name>
<dbReference type="SUPFAM" id="SSF52949">
    <property type="entry name" value="Macro domain-like"/>
    <property type="match status" value="1"/>
</dbReference>
<dbReference type="PROSITE" id="PS51154">
    <property type="entry name" value="MACRO"/>
    <property type="match status" value="1"/>
</dbReference>
<dbReference type="KEGG" id="dfa:DFA_07343"/>
<dbReference type="OrthoDB" id="6133115at2759"/>
<accession>F4PW58</accession>
<protein>
    <recommendedName>
        <fullName evidence="1">Macro domain-containing protein</fullName>
    </recommendedName>
</protein>
<reference evidence="3" key="1">
    <citation type="journal article" date="2011" name="Genome Res.">
        <title>Phylogeny-wide analysis of social amoeba genomes highlights ancient origins for complex intercellular communication.</title>
        <authorList>
            <person name="Heidel A.J."/>
            <person name="Lawal H.M."/>
            <person name="Felder M."/>
            <person name="Schilde C."/>
            <person name="Helps N.R."/>
            <person name="Tunggal B."/>
            <person name="Rivero F."/>
            <person name="John U."/>
            <person name="Schleicher M."/>
            <person name="Eichinger L."/>
            <person name="Platzer M."/>
            <person name="Noegel A.A."/>
            <person name="Schaap P."/>
            <person name="Gloeckner G."/>
        </authorList>
    </citation>
    <scope>NUCLEOTIDE SEQUENCE [LARGE SCALE GENOMIC DNA]</scope>
    <source>
        <strain evidence="3">SH3</strain>
    </source>
</reference>
<gene>
    <name evidence="2" type="ORF">DFA_07343</name>
</gene>